<dbReference type="Pfam" id="PF08241">
    <property type="entry name" value="Methyltransf_11"/>
    <property type="match status" value="1"/>
</dbReference>
<name>A0A1Y6CU81_9GAMM</name>
<dbReference type="SUPFAM" id="SSF53335">
    <property type="entry name" value="S-adenosyl-L-methionine-dependent methyltransferases"/>
    <property type="match status" value="1"/>
</dbReference>
<accession>A0A1Y6CU81</accession>
<keyword evidence="3" id="KW-1185">Reference proteome</keyword>
<dbReference type="InterPro" id="IPR013216">
    <property type="entry name" value="Methyltransf_11"/>
</dbReference>
<dbReference type="Proteomes" id="UP000192923">
    <property type="component" value="Unassembled WGS sequence"/>
</dbReference>
<gene>
    <name evidence="2" type="ORF">SAMN02949497_1279</name>
</gene>
<dbReference type="GO" id="GO:0008757">
    <property type="term" value="F:S-adenosylmethionine-dependent methyltransferase activity"/>
    <property type="evidence" value="ECO:0007669"/>
    <property type="project" value="InterPro"/>
</dbReference>
<dbReference type="GO" id="GO:0032259">
    <property type="term" value="P:methylation"/>
    <property type="evidence" value="ECO:0007669"/>
    <property type="project" value="UniProtKB-KW"/>
</dbReference>
<dbReference type="AlphaFoldDB" id="A0A1Y6CU81"/>
<evidence type="ECO:0000313" key="2">
    <source>
        <dbReference type="EMBL" id="SMF93981.1"/>
    </source>
</evidence>
<dbReference type="InterPro" id="IPR029063">
    <property type="entry name" value="SAM-dependent_MTases_sf"/>
</dbReference>
<proteinExistence type="predicted"/>
<evidence type="ECO:0000313" key="3">
    <source>
        <dbReference type="Proteomes" id="UP000192923"/>
    </source>
</evidence>
<keyword evidence="2" id="KW-0489">Methyltransferase</keyword>
<organism evidence="2 3">
    <name type="scientific">Methylomagnum ishizawai</name>
    <dbReference type="NCBI Taxonomy" id="1760988"/>
    <lineage>
        <taxon>Bacteria</taxon>
        <taxon>Pseudomonadati</taxon>
        <taxon>Pseudomonadota</taxon>
        <taxon>Gammaproteobacteria</taxon>
        <taxon>Methylococcales</taxon>
        <taxon>Methylococcaceae</taxon>
        <taxon>Methylomagnum</taxon>
    </lineage>
</organism>
<dbReference type="Gene3D" id="3.40.50.150">
    <property type="entry name" value="Vaccinia Virus protein VP39"/>
    <property type="match status" value="1"/>
</dbReference>
<dbReference type="EMBL" id="FXAM01000001">
    <property type="protein sequence ID" value="SMF93981.1"/>
    <property type="molecule type" value="Genomic_DNA"/>
</dbReference>
<dbReference type="CDD" id="cd02440">
    <property type="entry name" value="AdoMet_MTases"/>
    <property type="match status" value="1"/>
</dbReference>
<sequence length="249" mass="28268">MKTNQTPLLHSREKFLEWYLVSTLGQILQTIEASYLQSALKLTYNQKTLQVGLLGSETLYIDPEFLGDFVLVDDIPPASSLRPHSLIAAATELPIDSESVDVLILPHVIEFETDRHQVLREAERVLKPEGRLFILGINPWNPHGLIGHLPREPAVWHTRSVSSHRMLDWLGLLKFEAEYNAAFSISTSQVLGRPDSLWDRTKAELSFAYAIKAIKRRYTLIPLKPQWINAPSLAAGHMFEQPKILTLDE</sequence>
<reference evidence="2 3" key="1">
    <citation type="submission" date="2016-12" db="EMBL/GenBank/DDBJ databases">
        <authorList>
            <person name="Song W.-J."/>
            <person name="Kurnit D.M."/>
        </authorList>
    </citation>
    <scope>NUCLEOTIDE SEQUENCE [LARGE SCALE GENOMIC DNA]</scope>
    <source>
        <strain evidence="2 3">175</strain>
    </source>
</reference>
<evidence type="ECO:0000259" key="1">
    <source>
        <dbReference type="Pfam" id="PF08241"/>
    </source>
</evidence>
<protein>
    <submittedName>
        <fullName evidence="2">Methyltransferase domain-containing protein</fullName>
    </submittedName>
</protein>
<feature type="domain" description="Methyltransferase type 11" evidence="1">
    <location>
        <begin position="86"/>
        <end position="134"/>
    </location>
</feature>
<keyword evidence="2" id="KW-0808">Transferase</keyword>
<dbReference type="RefSeq" id="WP_176225108.1">
    <property type="nucleotide sequence ID" value="NZ_FXAM01000001.1"/>
</dbReference>
<dbReference type="STRING" id="1760988.SAMN02949497_1279"/>